<dbReference type="RefSeq" id="XP_015277152.1">
    <property type="nucleotide sequence ID" value="XM_015421666.1"/>
</dbReference>
<evidence type="ECO:0000256" key="2">
    <source>
        <dbReference type="ARBA" id="ARBA00022540"/>
    </source>
</evidence>
<dbReference type="InterPro" id="IPR036788">
    <property type="entry name" value="T_IF-3_C_sf"/>
</dbReference>
<evidence type="ECO:0000313" key="5">
    <source>
        <dbReference type="Proteomes" id="UP000694871"/>
    </source>
</evidence>
<dbReference type="PANTHER" id="PTHR10938:SF0">
    <property type="entry name" value="TRANSLATION INITIATION FACTOR IF-3, MITOCHONDRIAL"/>
    <property type="match status" value="1"/>
</dbReference>
<evidence type="ECO:0000256" key="1">
    <source>
        <dbReference type="ARBA" id="ARBA00005439"/>
    </source>
</evidence>
<accession>A0ABM1KTW4</accession>
<dbReference type="GeneID" id="107119205"/>
<keyword evidence="2 6" id="KW-0396">Initiation factor</keyword>
<dbReference type="PANTHER" id="PTHR10938">
    <property type="entry name" value="TRANSLATION INITIATION FACTOR IF-3"/>
    <property type="match status" value="1"/>
</dbReference>
<dbReference type="RefSeq" id="XP_015277151.1">
    <property type="nucleotide sequence ID" value="XM_015421665.1"/>
</dbReference>
<gene>
    <name evidence="6 7" type="primary">MTIF3</name>
</gene>
<protein>
    <submittedName>
        <fullName evidence="6 7">Translation initiation factor IF-3, mitochondrial isoform X1</fullName>
    </submittedName>
</protein>
<dbReference type="Gene3D" id="3.30.110.10">
    <property type="entry name" value="Translation initiation factor 3 (IF-3), C-terminal domain"/>
    <property type="match status" value="1"/>
</dbReference>
<reference evidence="6 7" key="1">
    <citation type="submission" date="2025-05" db="UniProtKB">
        <authorList>
            <consortium name="RefSeq"/>
        </authorList>
    </citation>
    <scope>IDENTIFICATION</scope>
</reference>
<evidence type="ECO:0000259" key="4">
    <source>
        <dbReference type="Pfam" id="PF05198"/>
    </source>
</evidence>
<dbReference type="Gene3D" id="3.10.20.80">
    <property type="entry name" value="Translation initiation factor 3 (IF-3), N-terminal domain"/>
    <property type="match status" value="1"/>
</dbReference>
<evidence type="ECO:0000313" key="6">
    <source>
        <dbReference type="RefSeq" id="XP_015277151.1"/>
    </source>
</evidence>
<dbReference type="InterPro" id="IPR036787">
    <property type="entry name" value="T_IF-3_N_sf"/>
</dbReference>
<proteinExistence type="inferred from homology"/>
<dbReference type="Proteomes" id="UP000694871">
    <property type="component" value="Unplaced"/>
</dbReference>
<dbReference type="Pfam" id="PF05198">
    <property type="entry name" value="IF3_N"/>
    <property type="match status" value="1"/>
</dbReference>
<comment type="similarity">
    <text evidence="1">Belongs to the IF-3 family.</text>
</comment>
<dbReference type="InterPro" id="IPR001288">
    <property type="entry name" value="Translation_initiation_fac_3"/>
</dbReference>
<evidence type="ECO:0000256" key="3">
    <source>
        <dbReference type="ARBA" id="ARBA00022917"/>
    </source>
</evidence>
<dbReference type="NCBIfam" id="TIGR00168">
    <property type="entry name" value="infC"/>
    <property type="match status" value="1"/>
</dbReference>
<dbReference type="GO" id="GO:0003743">
    <property type="term" value="F:translation initiation factor activity"/>
    <property type="evidence" value="ECO:0007669"/>
    <property type="project" value="UniProtKB-KW"/>
</dbReference>
<organism evidence="5 6">
    <name type="scientific">Gekko japonicus</name>
    <name type="common">Schlegel's Japanese gecko</name>
    <dbReference type="NCBI Taxonomy" id="146911"/>
    <lineage>
        <taxon>Eukaryota</taxon>
        <taxon>Metazoa</taxon>
        <taxon>Chordata</taxon>
        <taxon>Craniata</taxon>
        <taxon>Vertebrata</taxon>
        <taxon>Euteleostomi</taxon>
        <taxon>Lepidosauria</taxon>
        <taxon>Squamata</taxon>
        <taxon>Bifurcata</taxon>
        <taxon>Gekkota</taxon>
        <taxon>Gekkonidae</taxon>
        <taxon>Gekkoninae</taxon>
        <taxon>Gekko</taxon>
    </lineage>
</organism>
<keyword evidence="3" id="KW-0648">Protein biosynthesis</keyword>
<dbReference type="SUPFAM" id="SSF54364">
    <property type="entry name" value="Translation initiation factor IF3, N-terminal domain"/>
    <property type="match status" value="1"/>
</dbReference>
<dbReference type="SUPFAM" id="SSF55200">
    <property type="entry name" value="Translation initiation factor IF3, C-terminal domain"/>
    <property type="match status" value="1"/>
</dbReference>
<keyword evidence="5" id="KW-1185">Reference proteome</keyword>
<dbReference type="InterPro" id="IPR019814">
    <property type="entry name" value="Translation_initiation_fac_3_N"/>
</dbReference>
<name>A0ABM1KTW4_GEKJA</name>
<feature type="domain" description="Translation initiation factor 3 N-terminal" evidence="4">
    <location>
        <begin position="86"/>
        <end position="153"/>
    </location>
</feature>
<sequence length="271" mass="31129">MTAFCLKKLIGQAIRNDANFITRCFATLGAQPACTTMISHTWVELEQSKRGFLSVLTKTFCTYEDAEEKEKGKKISSSARKNIGSVGRKIPHRIIHLIDENGEDLGEIHRADAIKMMEEKELKLVLLKETADPPVYTLMSGQQIHEERLKLRDKQRASSKKAGAVQQKELTFTTAIAQHDLDMKIKQIQQWVEKRHHVKVIVQEKKVTGEPDKMLEFFGRILETMPEKATYLSPPRVLKEGRCACIYRHMSEKELQAYKRMEKDKKDSEGQ</sequence>
<evidence type="ECO:0000313" key="7">
    <source>
        <dbReference type="RefSeq" id="XP_015277152.1"/>
    </source>
</evidence>